<dbReference type="Gene3D" id="3.40.1230.10">
    <property type="entry name" value="MTH938-like"/>
    <property type="match status" value="1"/>
</dbReference>
<name>A0AAW1PWG0_9CHLO</name>
<dbReference type="CDD" id="cd05125">
    <property type="entry name" value="Mth938_2P1-like"/>
    <property type="match status" value="1"/>
</dbReference>
<evidence type="ECO:0000313" key="6">
    <source>
        <dbReference type="EMBL" id="KAK9812737.1"/>
    </source>
</evidence>
<dbReference type="GO" id="GO:0032981">
    <property type="term" value="P:mitochondrial respiratory chain complex I assembly"/>
    <property type="evidence" value="ECO:0007669"/>
    <property type="project" value="InterPro"/>
</dbReference>
<keyword evidence="3" id="KW-0496">Mitochondrion</keyword>
<dbReference type="SUPFAM" id="SSF64076">
    <property type="entry name" value="MTH938-like"/>
    <property type="match status" value="1"/>
</dbReference>
<feature type="region of interest" description="Disordered" evidence="5">
    <location>
        <begin position="1"/>
        <end position="33"/>
    </location>
</feature>
<reference evidence="6 7" key="1">
    <citation type="journal article" date="2024" name="Nat. Commun.">
        <title>Phylogenomics reveals the evolutionary origins of lichenization in chlorophyte algae.</title>
        <authorList>
            <person name="Puginier C."/>
            <person name="Libourel C."/>
            <person name="Otte J."/>
            <person name="Skaloud P."/>
            <person name="Haon M."/>
            <person name="Grisel S."/>
            <person name="Petersen M."/>
            <person name="Berrin J.G."/>
            <person name="Delaux P.M."/>
            <person name="Dal Grande F."/>
            <person name="Keller J."/>
        </authorList>
    </citation>
    <scope>NUCLEOTIDE SEQUENCE [LARGE SCALE GENOMIC DNA]</scope>
    <source>
        <strain evidence="6 7">SAG 2043</strain>
    </source>
</reference>
<accession>A0AAW1PWG0</accession>
<gene>
    <name evidence="6" type="ORF">WJX72_002868</name>
</gene>
<protein>
    <recommendedName>
        <fullName evidence="2">NADH dehydrogenase [ubiquinone] 1 alpha subcomplex assembly factor 3</fullName>
    </recommendedName>
</protein>
<dbReference type="Proteomes" id="UP001489004">
    <property type="component" value="Unassembled WGS sequence"/>
</dbReference>
<dbReference type="InterPro" id="IPR036748">
    <property type="entry name" value="MTH938-like_sf"/>
</dbReference>
<dbReference type="Pfam" id="PF04430">
    <property type="entry name" value="DUF498"/>
    <property type="match status" value="1"/>
</dbReference>
<organism evidence="6 7">
    <name type="scientific">[Myrmecia] bisecta</name>
    <dbReference type="NCBI Taxonomy" id="41462"/>
    <lineage>
        <taxon>Eukaryota</taxon>
        <taxon>Viridiplantae</taxon>
        <taxon>Chlorophyta</taxon>
        <taxon>core chlorophytes</taxon>
        <taxon>Trebouxiophyceae</taxon>
        <taxon>Trebouxiales</taxon>
        <taxon>Trebouxiaceae</taxon>
        <taxon>Myrmecia</taxon>
    </lineage>
</organism>
<dbReference type="InterPro" id="IPR007523">
    <property type="entry name" value="NDUFAF3/AAMDC"/>
</dbReference>
<dbReference type="PANTHER" id="PTHR21192:SF2">
    <property type="entry name" value="NADH DEHYDROGENASE [UBIQUINONE] 1 ALPHA SUBCOMPLEX ASSEMBLY FACTOR 3"/>
    <property type="match status" value="1"/>
</dbReference>
<dbReference type="PANTHER" id="PTHR21192">
    <property type="entry name" value="NUCLEAR PROTEIN E3-3"/>
    <property type="match status" value="1"/>
</dbReference>
<evidence type="ECO:0000313" key="7">
    <source>
        <dbReference type="Proteomes" id="UP001489004"/>
    </source>
</evidence>
<keyword evidence="7" id="KW-1185">Reference proteome</keyword>
<evidence type="ECO:0000256" key="1">
    <source>
        <dbReference type="ARBA" id="ARBA00004173"/>
    </source>
</evidence>
<dbReference type="EMBL" id="JALJOR010000008">
    <property type="protein sequence ID" value="KAK9812737.1"/>
    <property type="molecule type" value="Genomic_DNA"/>
</dbReference>
<evidence type="ECO:0000256" key="4">
    <source>
        <dbReference type="ARBA" id="ARBA00049984"/>
    </source>
</evidence>
<evidence type="ECO:0000256" key="5">
    <source>
        <dbReference type="SAM" id="MobiDB-lite"/>
    </source>
</evidence>
<evidence type="ECO:0000256" key="2">
    <source>
        <dbReference type="ARBA" id="ARBA00021776"/>
    </source>
</evidence>
<comment type="similarity">
    <text evidence="4">Belongs to the NDUFAF3 family.</text>
</comment>
<comment type="subcellular location">
    <subcellularLocation>
        <location evidence="1">Mitochondrion</location>
    </subcellularLocation>
</comment>
<comment type="caution">
    <text evidence="6">The sequence shown here is derived from an EMBL/GenBank/DDBJ whole genome shotgun (WGS) entry which is preliminary data.</text>
</comment>
<dbReference type="InterPro" id="IPR034095">
    <property type="entry name" value="NDUF3"/>
</dbReference>
<sequence length="166" mass="17847">MVQPIDHQTGPAQSSAVRVSGRLAQPARSTRSYATSQAEDFDLMATEAGLVQIEGYDDDGFIVNDVGVEGSLLCSGDIYTLWDIHQLEDITSESLAMLVIIKPPPDLLIIGCGRRTQMVPQQLHEFLTSNNISVEALDTPNAVSTFNILNKEGRKVAGALLPAAVP</sequence>
<dbReference type="AlphaFoldDB" id="A0AAW1PWG0"/>
<evidence type="ECO:0000256" key="3">
    <source>
        <dbReference type="ARBA" id="ARBA00023128"/>
    </source>
</evidence>
<dbReference type="GO" id="GO:0005743">
    <property type="term" value="C:mitochondrial inner membrane"/>
    <property type="evidence" value="ECO:0007669"/>
    <property type="project" value="TreeGrafter"/>
</dbReference>
<proteinExistence type="inferred from homology"/>